<dbReference type="SUPFAM" id="SSF81324">
    <property type="entry name" value="Voltage-gated potassium channels"/>
    <property type="match status" value="1"/>
</dbReference>
<dbReference type="RefSeq" id="WP_165498625.1">
    <property type="nucleotide sequence ID" value="NZ_CP036455.1"/>
</dbReference>
<keyword evidence="3" id="KW-0407">Ion channel</keyword>
<evidence type="ECO:0000313" key="4">
    <source>
        <dbReference type="Proteomes" id="UP000292235"/>
    </source>
</evidence>
<accession>A0A4P6Q5S7</accession>
<dbReference type="Gene3D" id="1.10.287.70">
    <property type="match status" value="1"/>
</dbReference>
<feature type="transmembrane region" description="Helical" evidence="1">
    <location>
        <begin position="161"/>
        <end position="179"/>
    </location>
</feature>
<dbReference type="EMBL" id="CP036455">
    <property type="protein sequence ID" value="QBI56013.1"/>
    <property type="molecule type" value="Genomic_DNA"/>
</dbReference>
<feature type="transmembrane region" description="Helical" evidence="1">
    <location>
        <begin position="130"/>
        <end position="149"/>
    </location>
</feature>
<dbReference type="InterPro" id="IPR013099">
    <property type="entry name" value="K_chnl_dom"/>
</dbReference>
<evidence type="ECO:0000313" key="3">
    <source>
        <dbReference type="EMBL" id="QBI56013.1"/>
    </source>
</evidence>
<dbReference type="GO" id="GO:0034220">
    <property type="term" value="P:monoatomic ion transmembrane transport"/>
    <property type="evidence" value="ECO:0007669"/>
    <property type="project" value="UniProtKB-KW"/>
</dbReference>
<keyword evidence="1" id="KW-0812">Transmembrane</keyword>
<proteinExistence type="predicted"/>
<dbReference type="Pfam" id="PF07885">
    <property type="entry name" value="Ion_trans_2"/>
    <property type="match status" value="1"/>
</dbReference>
<evidence type="ECO:0000259" key="2">
    <source>
        <dbReference type="Pfam" id="PF07885"/>
    </source>
</evidence>
<keyword evidence="4" id="KW-1185">Reference proteome</keyword>
<protein>
    <submittedName>
        <fullName evidence="3">Voltage-gated potassium channel</fullName>
    </submittedName>
</protein>
<keyword evidence="3" id="KW-0813">Transport</keyword>
<name>A0A4P6Q5S7_9ACTN</name>
<dbReference type="AlphaFoldDB" id="A0A4P6Q5S7"/>
<evidence type="ECO:0000256" key="1">
    <source>
        <dbReference type="SAM" id="Phobius"/>
    </source>
</evidence>
<keyword evidence="1" id="KW-1133">Transmembrane helix</keyword>
<feature type="transmembrane region" description="Helical" evidence="1">
    <location>
        <begin position="60"/>
        <end position="79"/>
    </location>
</feature>
<gene>
    <name evidence="3" type="ORF">EKD16_21290</name>
</gene>
<dbReference type="KEGG" id="strr:EKD16_21290"/>
<feature type="domain" description="Potassium channel" evidence="2">
    <location>
        <begin position="101"/>
        <end position="177"/>
    </location>
</feature>
<keyword evidence="3" id="KW-0406">Ion transport</keyword>
<sequence length="189" mass="19901">MNAFGGSAGDSSGLPADQGRVRRDAWPVAETVLVTFLADAVLIALYALAPLDLDADRHPVLRTLGALLLLSVLVVWQIRAISRAPRPQLRAFAAIGFLSAVYLLGWAAAYVAHSAAAPDAFTEPLSRFDALYFAVTVFATVGFGDVVPLTQAARVSVTVQMVLNLVMIGAVLRLVVATARTRSRSLGGG</sequence>
<keyword evidence="1" id="KW-0472">Membrane</keyword>
<dbReference type="Proteomes" id="UP000292235">
    <property type="component" value="Chromosome"/>
</dbReference>
<organism evidence="3 4">
    <name type="scientific">Streptomonospora litoralis</name>
    <dbReference type="NCBI Taxonomy" id="2498135"/>
    <lineage>
        <taxon>Bacteria</taxon>
        <taxon>Bacillati</taxon>
        <taxon>Actinomycetota</taxon>
        <taxon>Actinomycetes</taxon>
        <taxon>Streptosporangiales</taxon>
        <taxon>Nocardiopsidaceae</taxon>
        <taxon>Streptomonospora</taxon>
    </lineage>
</organism>
<reference evidence="3 4" key="1">
    <citation type="submission" date="2019-02" db="EMBL/GenBank/DDBJ databases">
        <authorList>
            <person name="Khodamoradi S."/>
            <person name="Hahnke R.L."/>
            <person name="Kaempfer P."/>
            <person name="Schumann P."/>
            <person name="Rohde M."/>
            <person name="Steinert M."/>
            <person name="Luzhetskyy A."/>
            <person name="Wink J."/>
            <person name="Ruckert C."/>
        </authorList>
    </citation>
    <scope>NUCLEOTIDE SEQUENCE [LARGE SCALE GENOMIC DNA]</scope>
    <source>
        <strain evidence="3 4">M2</strain>
    </source>
</reference>
<feature type="transmembrane region" description="Helical" evidence="1">
    <location>
        <begin position="91"/>
        <end position="110"/>
    </location>
</feature>
<feature type="transmembrane region" description="Helical" evidence="1">
    <location>
        <begin position="28"/>
        <end position="48"/>
    </location>
</feature>